<comment type="caution">
    <text evidence="5">The sequence shown here is derived from an EMBL/GenBank/DDBJ whole genome shotgun (WGS) entry which is preliminary data.</text>
</comment>
<sequence length="240" mass="27307">PNGCGKTTFLKILTGEEQYDKGSIHISPGVSWGYFDQGHLSLNPDNTLFDELRIDQKNISENDAKALLGQFNFKGNFIFNKVKQISGGERARLAILRLILQPYNFLILDEPTNHMDMDSKTAIESALNSYSGTIIAVSHDRRFLDKVADTIFYMNNNSIKIYPGNYTNFRLQRQKELTNLSGADLAYLSAKGLKKYVVCKSFTIWKTKTKHKVGDEVFIGDHNEELYEWVIKSNLLKPVD</sequence>
<evidence type="ECO:0000259" key="4">
    <source>
        <dbReference type="SMART" id="SM00382"/>
    </source>
</evidence>
<evidence type="ECO:0000313" key="5">
    <source>
        <dbReference type="EMBL" id="GAH37988.1"/>
    </source>
</evidence>
<dbReference type="SUPFAM" id="SSF52540">
    <property type="entry name" value="P-loop containing nucleoside triphosphate hydrolases"/>
    <property type="match status" value="1"/>
</dbReference>
<proteinExistence type="predicted"/>
<dbReference type="InterPro" id="IPR003439">
    <property type="entry name" value="ABC_transporter-like_ATP-bd"/>
</dbReference>
<dbReference type="CDD" id="cd03221">
    <property type="entry name" value="ABCF_EF-3"/>
    <property type="match status" value="1"/>
</dbReference>
<dbReference type="Pfam" id="PF00005">
    <property type="entry name" value="ABC_tran"/>
    <property type="match status" value="1"/>
</dbReference>
<dbReference type="InterPro" id="IPR027417">
    <property type="entry name" value="P-loop_NTPase"/>
</dbReference>
<keyword evidence="2" id="KW-0547">Nucleotide-binding</keyword>
<feature type="non-terminal residue" evidence="5">
    <location>
        <position position="1"/>
    </location>
</feature>
<organism evidence="5">
    <name type="scientific">marine sediment metagenome</name>
    <dbReference type="NCBI Taxonomy" id="412755"/>
    <lineage>
        <taxon>unclassified sequences</taxon>
        <taxon>metagenomes</taxon>
        <taxon>ecological metagenomes</taxon>
    </lineage>
</organism>
<dbReference type="PANTHER" id="PTHR19211">
    <property type="entry name" value="ATP-BINDING TRANSPORT PROTEIN-RELATED"/>
    <property type="match status" value="1"/>
</dbReference>
<dbReference type="GO" id="GO:0016887">
    <property type="term" value="F:ATP hydrolysis activity"/>
    <property type="evidence" value="ECO:0007669"/>
    <property type="project" value="InterPro"/>
</dbReference>
<dbReference type="InterPro" id="IPR050611">
    <property type="entry name" value="ABCF"/>
</dbReference>
<dbReference type="EMBL" id="BARU01005547">
    <property type="protein sequence ID" value="GAH37988.1"/>
    <property type="molecule type" value="Genomic_DNA"/>
</dbReference>
<dbReference type="Gene3D" id="3.40.50.300">
    <property type="entry name" value="P-loop containing nucleotide triphosphate hydrolases"/>
    <property type="match status" value="1"/>
</dbReference>
<accession>X1GYC0</accession>
<evidence type="ECO:0000256" key="2">
    <source>
        <dbReference type="ARBA" id="ARBA00022741"/>
    </source>
</evidence>
<keyword evidence="1" id="KW-0677">Repeat</keyword>
<dbReference type="GO" id="GO:0005524">
    <property type="term" value="F:ATP binding"/>
    <property type="evidence" value="ECO:0007669"/>
    <property type="project" value="UniProtKB-KW"/>
</dbReference>
<evidence type="ECO:0000256" key="3">
    <source>
        <dbReference type="ARBA" id="ARBA00022840"/>
    </source>
</evidence>
<evidence type="ECO:0000256" key="1">
    <source>
        <dbReference type="ARBA" id="ARBA00022737"/>
    </source>
</evidence>
<name>X1GYC0_9ZZZZ</name>
<gene>
    <name evidence="5" type="ORF">S03H2_10832</name>
</gene>
<feature type="domain" description="AAA+ ATPase" evidence="4">
    <location>
        <begin position="1"/>
        <end position="158"/>
    </location>
</feature>
<dbReference type="SMART" id="SM00382">
    <property type="entry name" value="AAA"/>
    <property type="match status" value="1"/>
</dbReference>
<reference evidence="5" key="1">
    <citation type="journal article" date="2014" name="Front. Microbiol.">
        <title>High frequency of phylogenetically diverse reductive dehalogenase-homologous genes in deep subseafloor sedimentary metagenomes.</title>
        <authorList>
            <person name="Kawai M."/>
            <person name="Futagami T."/>
            <person name="Toyoda A."/>
            <person name="Takaki Y."/>
            <person name="Nishi S."/>
            <person name="Hori S."/>
            <person name="Arai W."/>
            <person name="Tsubouchi T."/>
            <person name="Morono Y."/>
            <person name="Uchiyama I."/>
            <person name="Ito T."/>
            <person name="Fujiyama A."/>
            <person name="Inagaki F."/>
            <person name="Takami H."/>
        </authorList>
    </citation>
    <scope>NUCLEOTIDE SEQUENCE</scope>
    <source>
        <strain evidence="5">Expedition CK06-06</strain>
    </source>
</reference>
<protein>
    <recommendedName>
        <fullName evidence="4">AAA+ ATPase domain-containing protein</fullName>
    </recommendedName>
</protein>
<dbReference type="InterPro" id="IPR003593">
    <property type="entry name" value="AAA+_ATPase"/>
</dbReference>
<dbReference type="PROSITE" id="PS00211">
    <property type="entry name" value="ABC_TRANSPORTER_1"/>
    <property type="match status" value="1"/>
</dbReference>
<keyword evidence="3" id="KW-0067">ATP-binding</keyword>
<dbReference type="AlphaFoldDB" id="X1GYC0"/>
<dbReference type="PANTHER" id="PTHR19211:SF14">
    <property type="entry name" value="ATP-BINDING CASSETTE SUB-FAMILY F MEMBER 1"/>
    <property type="match status" value="1"/>
</dbReference>
<dbReference type="InterPro" id="IPR017871">
    <property type="entry name" value="ABC_transporter-like_CS"/>
</dbReference>